<comment type="caution">
    <text evidence="1">The sequence shown here is derived from an EMBL/GenBank/DDBJ whole genome shotgun (WGS) entry which is preliminary data.</text>
</comment>
<name>A0ABS9NZ85_9RHOB</name>
<dbReference type="RefSeq" id="WP_234177989.1">
    <property type="nucleotide sequence ID" value="NZ_JAKOEM010000014.1"/>
</dbReference>
<organism evidence="1 2">
    <name type="scientific">Ruegeria alba</name>
    <dbReference type="NCBI Taxonomy" id="2916756"/>
    <lineage>
        <taxon>Bacteria</taxon>
        <taxon>Pseudomonadati</taxon>
        <taxon>Pseudomonadota</taxon>
        <taxon>Alphaproteobacteria</taxon>
        <taxon>Rhodobacterales</taxon>
        <taxon>Roseobacteraceae</taxon>
        <taxon>Ruegeria</taxon>
    </lineage>
</organism>
<protein>
    <submittedName>
        <fullName evidence="1">Uncharacterized protein</fullName>
    </submittedName>
</protein>
<gene>
    <name evidence="1" type="ORF">MB818_15165</name>
</gene>
<accession>A0ABS9NZ85</accession>
<dbReference type="Proteomes" id="UP001165279">
    <property type="component" value="Unassembled WGS sequence"/>
</dbReference>
<keyword evidence="2" id="KW-1185">Reference proteome</keyword>
<evidence type="ECO:0000313" key="1">
    <source>
        <dbReference type="EMBL" id="MCG6559550.1"/>
    </source>
</evidence>
<evidence type="ECO:0000313" key="2">
    <source>
        <dbReference type="Proteomes" id="UP001165279"/>
    </source>
</evidence>
<reference evidence="1" key="1">
    <citation type="submission" date="2022-02" db="EMBL/GenBank/DDBJ databases">
        <title>The genome sequence of Ruegeria sp. 1NDH52C.</title>
        <authorList>
            <person name="Du J."/>
        </authorList>
    </citation>
    <scope>NUCLEOTIDE SEQUENCE</scope>
    <source>
        <strain evidence="1">1NDH52C</strain>
    </source>
</reference>
<proteinExistence type="predicted"/>
<dbReference type="EMBL" id="JAKOEM010000014">
    <property type="protein sequence ID" value="MCG6559550.1"/>
    <property type="molecule type" value="Genomic_DNA"/>
</dbReference>
<sequence>MTAIVMSYGRLFAESKGAPVFKKKLIPKHLIDAHDEIIGFRNERYAHHGDHATTAAEIELFVGENEVEVKLHWRASMYNGAPPHWRELFKWVDEYLKASFKKQVAHLSATSGKDWLPFEPDMDIESITMDETDKLDLPPLIAK</sequence>